<evidence type="ECO:0000313" key="7">
    <source>
        <dbReference type="Proteomes" id="UP000551758"/>
    </source>
</evidence>
<evidence type="ECO:0000313" key="6">
    <source>
        <dbReference type="EMBL" id="KAF5919985.1"/>
    </source>
</evidence>
<keyword evidence="7" id="KW-1185">Reference proteome</keyword>
<dbReference type="Pfam" id="PF00685">
    <property type="entry name" value="Sulfotransfer_1"/>
    <property type="match status" value="1"/>
</dbReference>
<comment type="caution">
    <text evidence="6">The sequence shown here is derived from an EMBL/GenBank/DDBJ whole genome shotgun (WGS) entry which is preliminary data.</text>
</comment>
<dbReference type="InterPro" id="IPR000863">
    <property type="entry name" value="Sulfotransferase_dom"/>
</dbReference>
<gene>
    <name evidence="6" type="ORF">HPG69_014351</name>
</gene>
<dbReference type="PANTHER" id="PTHR11783">
    <property type="entry name" value="SULFOTRANSFERASE SULT"/>
    <property type="match status" value="1"/>
</dbReference>
<dbReference type="Proteomes" id="UP000551758">
    <property type="component" value="Unassembled WGS sequence"/>
</dbReference>
<dbReference type="Gene3D" id="3.40.50.300">
    <property type="entry name" value="P-loop containing nucleotide triphosphate hydrolases"/>
    <property type="match status" value="1"/>
</dbReference>
<evidence type="ECO:0000256" key="2">
    <source>
        <dbReference type="ARBA" id="ARBA00022679"/>
    </source>
</evidence>
<dbReference type="InterPro" id="IPR027417">
    <property type="entry name" value="P-loop_NTPase"/>
</dbReference>
<evidence type="ECO:0000256" key="1">
    <source>
        <dbReference type="ARBA" id="ARBA00005771"/>
    </source>
</evidence>
<accession>A0A7J7EW13</accession>
<keyword evidence="2 4" id="KW-0808">Transferase</keyword>
<dbReference type="AlphaFoldDB" id="A0A7J7EW13"/>
<proteinExistence type="inferred from homology"/>
<evidence type="ECO:0000259" key="5">
    <source>
        <dbReference type="Pfam" id="PF00685"/>
    </source>
</evidence>
<comment type="catalytic activity">
    <reaction evidence="3">
        <text>4-ethylphenol + 3'-phosphoadenylyl sulfate = 4-ethylphenyl sulfate + adenosine 3',5'-bisphosphate + H(+)</text>
        <dbReference type="Rhea" id="RHEA:70607"/>
        <dbReference type="ChEBI" id="CHEBI:15378"/>
        <dbReference type="ChEBI" id="CHEBI:49584"/>
        <dbReference type="ChEBI" id="CHEBI:58339"/>
        <dbReference type="ChEBI" id="CHEBI:58343"/>
        <dbReference type="ChEBI" id="CHEBI:133681"/>
    </reaction>
    <physiologicalReaction direction="left-to-right" evidence="3">
        <dbReference type="Rhea" id="RHEA:70608"/>
    </physiologicalReaction>
</comment>
<dbReference type="EC" id="2.8.2.-" evidence="4"/>
<organism evidence="6 7">
    <name type="scientific">Diceros bicornis minor</name>
    <name type="common">South-central black rhinoceros</name>
    <dbReference type="NCBI Taxonomy" id="77932"/>
    <lineage>
        <taxon>Eukaryota</taxon>
        <taxon>Metazoa</taxon>
        <taxon>Chordata</taxon>
        <taxon>Craniata</taxon>
        <taxon>Vertebrata</taxon>
        <taxon>Euteleostomi</taxon>
        <taxon>Mammalia</taxon>
        <taxon>Eutheria</taxon>
        <taxon>Laurasiatheria</taxon>
        <taxon>Perissodactyla</taxon>
        <taxon>Rhinocerotidae</taxon>
        <taxon>Diceros</taxon>
    </lineage>
</organism>
<feature type="non-terminal residue" evidence="6">
    <location>
        <position position="112"/>
    </location>
</feature>
<dbReference type="SUPFAM" id="SSF52540">
    <property type="entry name" value="P-loop containing nucleoside triphosphate hydrolases"/>
    <property type="match status" value="1"/>
</dbReference>
<name>A0A7J7EW13_DICBM</name>
<dbReference type="EMBL" id="JACDTQ010002174">
    <property type="protein sequence ID" value="KAF5919985.1"/>
    <property type="molecule type" value="Genomic_DNA"/>
</dbReference>
<feature type="domain" description="Sulfotransferase" evidence="5">
    <location>
        <begin position="70"/>
        <end position="112"/>
    </location>
</feature>
<reference evidence="6 7" key="1">
    <citation type="journal article" date="2020" name="Mol. Biol. Evol.">
        <title>Interspecific Gene Flow and the Evolution of Specialization in Black and White Rhinoceros.</title>
        <authorList>
            <person name="Moodley Y."/>
            <person name="Westbury M.V."/>
            <person name="Russo I.M."/>
            <person name="Gopalakrishnan S."/>
            <person name="Rakotoarivelo A."/>
            <person name="Olsen R.A."/>
            <person name="Prost S."/>
            <person name="Tunstall T."/>
            <person name="Ryder O.A."/>
            <person name="Dalen L."/>
            <person name="Bruford M.W."/>
        </authorList>
    </citation>
    <scope>NUCLEOTIDE SEQUENCE [LARGE SCALE GENOMIC DNA]</scope>
    <source>
        <strain evidence="6">SBR-YM</strain>
        <tissue evidence="6">Skin</tissue>
    </source>
</reference>
<sequence length="112" mass="13473">MENTDKYLLNFKGYYFLRSTADIDLLKNLDEFEIRDDDVFIITYPKFEHKMIGAMLYRVVHVAQRYTGLEIVYIYRNPKDVLISYFHFSNLLITLEATENIEHFMKKFLDGK</sequence>
<protein>
    <recommendedName>
        <fullName evidence="4">Sulfotransferase</fullName>
        <ecNumber evidence="4">2.8.2.-</ecNumber>
    </recommendedName>
</protein>
<dbReference type="GO" id="GO:0008146">
    <property type="term" value="F:sulfotransferase activity"/>
    <property type="evidence" value="ECO:0007669"/>
    <property type="project" value="InterPro"/>
</dbReference>
<evidence type="ECO:0000256" key="3">
    <source>
        <dbReference type="ARBA" id="ARBA00048219"/>
    </source>
</evidence>
<comment type="similarity">
    <text evidence="1 4">Belongs to the sulfotransferase 1 family.</text>
</comment>
<evidence type="ECO:0000256" key="4">
    <source>
        <dbReference type="RuleBase" id="RU361155"/>
    </source>
</evidence>